<dbReference type="PANTHER" id="PTHR37984:SF5">
    <property type="entry name" value="PROTEIN NYNRIN-LIKE"/>
    <property type="match status" value="1"/>
</dbReference>
<evidence type="ECO:0000256" key="3">
    <source>
        <dbReference type="ARBA" id="ARBA00022722"/>
    </source>
</evidence>
<evidence type="ECO:0000256" key="1">
    <source>
        <dbReference type="ARBA" id="ARBA00022679"/>
    </source>
</evidence>
<sequence>MKVVPSVYHQFLDVFSKVKAEKPPPHRTCDHHIELEGALPPFHQLKEAFTIAAILSNFDPSLPTIVETDASDYALSAVLHQISDSGKHPIAFDSRRLLPAELNYEIYDKELLGIVWALKRWRAFLLSLFFSFEVLTNHSSLQYFMSSKILTCRQARWAEFLSEFHFSITYCPGCLATFPDALSCWDNVSPERGGDFISKNPMNYQKIIKQEQIQASKFFSVKVEAFSNFIEPIQKELWQDSQYRSIFQDLGKDTPAGKLSTKIQSVQQDVKRELEVAMNRFKRYSDKSRASPPAFNPGDMVWLSSKNIKSTSPTKKLSERWLGPFSILKKVSTHAYHLKHPSQWNSIHPVFHISLLEPVKTSTIPNRHQEPPPVIIIEE</sequence>
<dbReference type="AlphaFoldDB" id="A0A9Q3F4A8"/>
<dbReference type="CDD" id="cd09274">
    <property type="entry name" value="RNase_HI_RT_Ty3"/>
    <property type="match status" value="1"/>
</dbReference>
<evidence type="ECO:0000256" key="5">
    <source>
        <dbReference type="ARBA" id="ARBA00022801"/>
    </source>
</evidence>
<keyword evidence="2" id="KW-0548">Nucleotidyltransferase</keyword>
<evidence type="ECO:0000256" key="2">
    <source>
        <dbReference type="ARBA" id="ARBA00022695"/>
    </source>
</evidence>
<keyword evidence="4" id="KW-0255">Endonuclease</keyword>
<dbReference type="EMBL" id="AVOT02038497">
    <property type="protein sequence ID" value="MBW0533388.1"/>
    <property type="molecule type" value="Genomic_DNA"/>
</dbReference>
<evidence type="ECO:0000256" key="6">
    <source>
        <dbReference type="ARBA" id="ARBA00022918"/>
    </source>
</evidence>
<gene>
    <name evidence="9" type="ORF">O181_073103</name>
</gene>
<keyword evidence="10" id="KW-1185">Reference proteome</keyword>
<evidence type="ECO:0000259" key="7">
    <source>
        <dbReference type="Pfam" id="PF17917"/>
    </source>
</evidence>
<evidence type="ECO:0008006" key="11">
    <source>
        <dbReference type="Google" id="ProtNLM"/>
    </source>
</evidence>
<dbReference type="GO" id="GO:0003964">
    <property type="term" value="F:RNA-directed DNA polymerase activity"/>
    <property type="evidence" value="ECO:0007669"/>
    <property type="project" value="UniProtKB-KW"/>
</dbReference>
<keyword evidence="5" id="KW-0378">Hydrolase</keyword>
<dbReference type="GO" id="GO:0016787">
    <property type="term" value="F:hydrolase activity"/>
    <property type="evidence" value="ECO:0007669"/>
    <property type="project" value="UniProtKB-KW"/>
</dbReference>
<keyword evidence="3" id="KW-0540">Nuclease</keyword>
<dbReference type="OrthoDB" id="2505288at2759"/>
<keyword evidence="6" id="KW-0695">RNA-directed DNA polymerase</keyword>
<feature type="domain" description="Tf2-1-like SH3-like" evidence="8">
    <location>
        <begin position="298"/>
        <end position="359"/>
    </location>
</feature>
<reference evidence="9" key="1">
    <citation type="submission" date="2021-03" db="EMBL/GenBank/DDBJ databases">
        <title>Draft genome sequence of rust myrtle Austropuccinia psidii MF-1, a brazilian biotype.</title>
        <authorList>
            <person name="Quecine M.C."/>
            <person name="Pachon D.M.R."/>
            <person name="Bonatelli M.L."/>
            <person name="Correr F.H."/>
            <person name="Franceschini L.M."/>
            <person name="Leite T.F."/>
            <person name="Margarido G.R.A."/>
            <person name="Almeida C.A."/>
            <person name="Ferrarezi J.A."/>
            <person name="Labate C.A."/>
        </authorList>
    </citation>
    <scope>NUCLEOTIDE SEQUENCE</scope>
    <source>
        <strain evidence="9">MF-1</strain>
    </source>
</reference>
<dbReference type="InterPro" id="IPR050951">
    <property type="entry name" value="Retrovirus_Pol_polyprotein"/>
</dbReference>
<proteinExistence type="predicted"/>
<evidence type="ECO:0000313" key="10">
    <source>
        <dbReference type="Proteomes" id="UP000765509"/>
    </source>
</evidence>
<evidence type="ECO:0000313" key="9">
    <source>
        <dbReference type="EMBL" id="MBW0533388.1"/>
    </source>
</evidence>
<accession>A0A9Q3F4A8</accession>
<dbReference type="Pfam" id="PF24626">
    <property type="entry name" value="SH3_Tf2-1"/>
    <property type="match status" value="1"/>
</dbReference>
<dbReference type="Pfam" id="PF17917">
    <property type="entry name" value="RT_RNaseH"/>
    <property type="match status" value="1"/>
</dbReference>
<evidence type="ECO:0000256" key="4">
    <source>
        <dbReference type="ARBA" id="ARBA00022759"/>
    </source>
</evidence>
<dbReference type="InterPro" id="IPR041373">
    <property type="entry name" value="RT_RNaseH"/>
</dbReference>
<dbReference type="PANTHER" id="PTHR37984">
    <property type="entry name" value="PROTEIN CBG26694"/>
    <property type="match status" value="1"/>
</dbReference>
<dbReference type="SUPFAM" id="SSF56672">
    <property type="entry name" value="DNA/RNA polymerases"/>
    <property type="match status" value="1"/>
</dbReference>
<protein>
    <recommendedName>
        <fullName evidence="11">Reverse transcriptase/retrotransposon-derived protein RNase H-like domain-containing protein</fullName>
    </recommendedName>
</protein>
<evidence type="ECO:0000259" key="8">
    <source>
        <dbReference type="Pfam" id="PF24626"/>
    </source>
</evidence>
<name>A0A9Q3F4A8_9BASI</name>
<feature type="domain" description="Reverse transcriptase RNase H-like" evidence="7">
    <location>
        <begin position="59"/>
        <end position="164"/>
    </location>
</feature>
<dbReference type="GO" id="GO:0004519">
    <property type="term" value="F:endonuclease activity"/>
    <property type="evidence" value="ECO:0007669"/>
    <property type="project" value="UniProtKB-KW"/>
</dbReference>
<keyword evidence="1" id="KW-0808">Transferase</keyword>
<dbReference type="Proteomes" id="UP000765509">
    <property type="component" value="Unassembled WGS sequence"/>
</dbReference>
<comment type="caution">
    <text evidence="9">The sequence shown here is derived from an EMBL/GenBank/DDBJ whole genome shotgun (WGS) entry which is preliminary data.</text>
</comment>
<organism evidence="9 10">
    <name type="scientific">Austropuccinia psidii MF-1</name>
    <dbReference type="NCBI Taxonomy" id="1389203"/>
    <lineage>
        <taxon>Eukaryota</taxon>
        <taxon>Fungi</taxon>
        <taxon>Dikarya</taxon>
        <taxon>Basidiomycota</taxon>
        <taxon>Pucciniomycotina</taxon>
        <taxon>Pucciniomycetes</taxon>
        <taxon>Pucciniales</taxon>
        <taxon>Sphaerophragmiaceae</taxon>
        <taxon>Austropuccinia</taxon>
    </lineage>
</organism>
<dbReference type="InterPro" id="IPR043502">
    <property type="entry name" value="DNA/RNA_pol_sf"/>
</dbReference>
<dbReference type="InterPro" id="IPR056924">
    <property type="entry name" value="SH3_Tf2-1"/>
</dbReference>